<dbReference type="Pfam" id="PF04434">
    <property type="entry name" value="SWIM"/>
    <property type="match status" value="1"/>
</dbReference>
<evidence type="ECO:0000256" key="2">
    <source>
        <dbReference type="ARBA" id="ARBA00022723"/>
    </source>
</evidence>
<dbReference type="InterPro" id="IPR004330">
    <property type="entry name" value="FAR1_DNA_bnd_dom"/>
</dbReference>
<comment type="subcellular location">
    <subcellularLocation>
        <location evidence="6">Nucleus</location>
    </subcellularLocation>
</comment>
<dbReference type="InterPro" id="IPR007527">
    <property type="entry name" value="Znf_SWIM"/>
</dbReference>
<evidence type="ECO:0000256" key="6">
    <source>
        <dbReference type="RuleBase" id="RU367018"/>
    </source>
</evidence>
<evidence type="ECO:0000256" key="4">
    <source>
        <dbReference type="ARBA" id="ARBA00022833"/>
    </source>
</evidence>
<protein>
    <recommendedName>
        <fullName evidence="6">Protein FAR1-RELATED SEQUENCE</fullName>
    </recommendedName>
</protein>
<organism evidence="9 10">
    <name type="scientific">Eragrostis curvula</name>
    <name type="common">weeping love grass</name>
    <dbReference type="NCBI Taxonomy" id="38414"/>
    <lineage>
        <taxon>Eukaryota</taxon>
        <taxon>Viridiplantae</taxon>
        <taxon>Streptophyta</taxon>
        <taxon>Embryophyta</taxon>
        <taxon>Tracheophyta</taxon>
        <taxon>Spermatophyta</taxon>
        <taxon>Magnoliopsida</taxon>
        <taxon>Liliopsida</taxon>
        <taxon>Poales</taxon>
        <taxon>Poaceae</taxon>
        <taxon>PACMAD clade</taxon>
        <taxon>Chloridoideae</taxon>
        <taxon>Eragrostideae</taxon>
        <taxon>Eragrostidinae</taxon>
        <taxon>Eragrostis</taxon>
    </lineage>
</organism>
<evidence type="ECO:0000256" key="5">
    <source>
        <dbReference type="PROSITE-ProRule" id="PRU00325"/>
    </source>
</evidence>
<evidence type="ECO:0000259" key="8">
    <source>
        <dbReference type="PROSITE" id="PS50966"/>
    </source>
</evidence>
<evidence type="ECO:0000256" key="7">
    <source>
        <dbReference type="SAM" id="MobiDB-lite"/>
    </source>
</evidence>
<keyword evidence="4 6" id="KW-0862">Zinc</keyword>
<comment type="caution">
    <text evidence="9">The sequence shown here is derived from an EMBL/GenBank/DDBJ whole genome shotgun (WGS) entry which is preliminary data.</text>
</comment>
<keyword evidence="6" id="KW-0539">Nucleus</keyword>
<dbReference type="EMBL" id="RWGY01000002">
    <property type="protein sequence ID" value="TVU49926.1"/>
    <property type="molecule type" value="Genomic_DNA"/>
</dbReference>
<evidence type="ECO:0000256" key="3">
    <source>
        <dbReference type="ARBA" id="ARBA00022771"/>
    </source>
</evidence>
<feature type="non-terminal residue" evidence="9">
    <location>
        <position position="1"/>
    </location>
</feature>
<proteinExistence type="inferred from homology"/>
<feature type="domain" description="SWIM-type" evidence="8">
    <location>
        <begin position="546"/>
        <end position="584"/>
    </location>
</feature>
<dbReference type="Pfam" id="PF03101">
    <property type="entry name" value="FAR1"/>
    <property type="match status" value="1"/>
</dbReference>
<evidence type="ECO:0000256" key="1">
    <source>
        <dbReference type="ARBA" id="ARBA00005889"/>
    </source>
</evidence>
<name>A0A5J9WPP5_9POAL</name>
<dbReference type="InterPro" id="IPR006564">
    <property type="entry name" value="Znf_PMZ"/>
</dbReference>
<dbReference type="Gramene" id="TVU49926">
    <property type="protein sequence ID" value="TVU49926"/>
    <property type="gene ID" value="EJB05_01270"/>
</dbReference>
<keyword evidence="3 5" id="KW-0863">Zinc-finger</keyword>
<dbReference type="PANTHER" id="PTHR31669:SF168">
    <property type="entry name" value="PROTEIN FAR1-RELATED SEQUENCE"/>
    <property type="match status" value="1"/>
</dbReference>
<gene>
    <name evidence="9" type="ORF">EJB05_01270</name>
</gene>
<dbReference type="Proteomes" id="UP000324897">
    <property type="component" value="Chromosome 6"/>
</dbReference>
<dbReference type="OrthoDB" id="685741at2759"/>
<dbReference type="PANTHER" id="PTHR31669">
    <property type="entry name" value="PROTEIN FAR1-RELATED SEQUENCE 10-RELATED"/>
    <property type="match status" value="1"/>
</dbReference>
<evidence type="ECO:0000313" key="10">
    <source>
        <dbReference type="Proteomes" id="UP000324897"/>
    </source>
</evidence>
<dbReference type="GO" id="GO:0006355">
    <property type="term" value="P:regulation of DNA-templated transcription"/>
    <property type="evidence" value="ECO:0007669"/>
    <property type="project" value="UniProtKB-UniRule"/>
</dbReference>
<dbReference type="InterPro" id="IPR018289">
    <property type="entry name" value="MULE_transposase_dom"/>
</dbReference>
<feature type="compositionally biased region" description="Basic residues" evidence="7">
    <location>
        <begin position="698"/>
        <end position="709"/>
    </location>
</feature>
<comment type="similarity">
    <text evidence="1 6">Belongs to the FHY3/FAR1 family.</text>
</comment>
<dbReference type="GO" id="GO:0005634">
    <property type="term" value="C:nucleus"/>
    <property type="evidence" value="ECO:0007669"/>
    <property type="project" value="UniProtKB-SubCell"/>
</dbReference>
<evidence type="ECO:0000313" key="9">
    <source>
        <dbReference type="EMBL" id="TVU49926.1"/>
    </source>
</evidence>
<dbReference type="Pfam" id="PF10551">
    <property type="entry name" value="MULE"/>
    <property type="match status" value="1"/>
</dbReference>
<feature type="region of interest" description="Disordered" evidence="7">
    <location>
        <begin position="676"/>
        <end position="734"/>
    </location>
</feature>
<accession>A0A5J9WPP5</accession>
<dbReference type="GO" id="GO:0008270">
    <property type="term" value="F:zinc ion binding"/>
    <property type="evidence" value="ECO:0007669"/>
    <property type="project" value="UniProtKB-UniRule"/>
</dbReference>
<keyword evidence="10" id="KW-1185">Reference proteome</keyword>
<dbReference type="SMART" id="SM00575">
    <property type="entry name" value="ZnF_PMZ"/>
    <property type="match status" value="1"/>
</dbReference>
<dbReference type="PROSITE" id="PS50966">
    <property type="entry name" value="ZF_SWIM"/>
    <property type="match status" value="1"/>
</dbReference>
<comment type="function">
    <text evidence="6">Putative transcription activator involved in regulating light control of development.</text>
</comment>
<sequence length="734" mass="83895">MGCWASVARPTVAAATVARLGVQLPPSARPRPLGPGLSILVHDTIREAGSRGARPVFYPAIGTTSNSCEEARDYYNLYSWEMGFGIRYHRSNKNGCKYRTKMDIVCSCEGRPEKHTSSSCRTQCKAMIRVRRTKDHGWFVSTFVEAHNHPFFESCGENKQWGSHGDIDAGTKDFIRRLRENNVSIGRVCSILGVTDGSSRITIRKEVVRSVCAKLAQDSIKDDIGKTQALLDDMKSNDSAMEVRFNVDAEGSIKSMLWCTGKNRDDFNKFGDVVTFDTTYRTNLYNMPFGLFVGVNNHFQSTVFGGVLLRTEKTEDFVWAFSAFLKIMDGKAPQTILTDQCQAMEAAIKTTIPSARHRWCRWHVLKKAKEYLGHVYSKYSTFKKEFHHLITFVTYPREFELGYKLGGNKYLKRLFKKRSKWAKPYFMGVFCAGMTSTQRSESANHMLKRYIPRSAPMHLFVRKFSEFQFDREDQECKEKHFTKQKTRPFLFNVPIEKHAKDVYTRAMYNRFHHELYEFGAYAIEDTTHNGVFVLVHTDNDGNPAARRTRVTFSEDRSKIDCECGLYEHMGMLCRHALKVLVHLDRRVIPCKNIMKRWTKDATKQTWPRKSGDARRSIFIKKALELANANEIPDDEFLSVLEAIDQANIASAKKANAKGHTSDPHVLPEMVVPLQCPLRPTKRGRPGSTSLRSWEQGVKRKRKNSARKKAPQALTSEDEENPYGGKTRSVQELVI</sequence>
<dbReference type="AlphaFoldDB" id="A0A5J9WPP5"/>
<reference evidence="9 10" key="1">
    <citation type="journal article" date="2019" name="Sci. Rep.">
        <title>A high-quality genome of Eragrostis curvula grass provides insights into Poaceae evolution and supports new strategies to enhance forage quality.</title>
        <authorList>
            <person name="Carballo J."/>
            <person name="Santos B.A.C.M."/>
            <person name="Zappacosta D."/>
            <person name="Garbus I."/>
            <person name="Selva J.P."/>
            <person name="Gallo C.A."/>
            <person name="Diaz A."/>
            <person name="Albertini E."/>
            <person name="Caccamo M."/>
            <person name="Echenique V."/>
        </authorList>
    </citation>
    <scope>NUCLEOTIDE SEQUENCE [LARGE SCALE GENOMIC DNA]</scope>
    <source>
        <strain evidence="10">cv. Victoria</strain>
        <tissue evidence="9">Leaf</tissue>
    </source>
</reference>
<keyword evidence="2 6" id="KW-0479">Metal-binding</keyword>
<dbReference type="InterPro" id="IPR031052">
    <property type="entry name" value="FHY3/FAR1"/>
</dbReference>